<protein>
    <recommendedName>
        <fullName evidence="4">Mos1 transposase HTH domain-containing protein</fullName>
    </recommendedName>
</protein>
<gene>
    <name evidence="2" type="ORF">PoB_003676900</name>
</gene>
<evidence type="ECO:0008006" key="4">
    <source>
        <dbReference type="Google" id="ProtNLM"/>
    </source>
</evidence>
<keyword evidence="3" id="KW-1185">Reference proteome</keyword>
<name>A0AAV4AR32_9GAST</name>
<dbReference type="AlphaFoldDB" id="A0AAV4AR32"/>
<dbReference type="Proteomes" id="UP000735302">
    <property type="component" value="Unassembled WGS sequence"/>
</dbReference>
<dbReference type="EMBL" id="BLXT01004148">
    <property type="protein sequence ID" value="GFO10264.1"/>
    <property type="molecule type" value="Genomic_DNA"/>
</dbReference>
<comment type="caution">
    <text evidence="2">The sequence shown here is derived from an EMBL/GenBank/DDBJ whole genome shotgun (WGS) entry which is preliminary data.</text>
</comment>
<sequence length="191" mass="20070">MAMSNDLLIKQRSVIEFLAAEGCSAANIHARMKTVYGQGHAGSDYEVTSGMTRLGRRESSVLIQPPKKEDSETLCLMLARLSNIFAAPTPGLPARHGAQPGDTLHGTPALCQGYPGAILPAEGGTSTGIDPSPIQRKMTSRLGSVGQRCPPVSGEGSGQGGMLMSDSHYCRAVTTSTSRIHPSPHTGRTSR</sequence>
<reference evidence="2 3" key="1">
    <citation type="journal article" date="2021" name="Elife">
        <title>Chloroplast acquisition without the gene transfer in kleptoplastic sea slugs, Plakobranchus ocellatus.</title>
        <authorList>
            <person name="Maeda T."/>
            <person name="Takahashi S."/>
            <person name="Yoshida T."/>
            <person name="Shimamura S."/>
            <person name="Takaki Y."/>
            <person name="Nagai Y."/>
            <person name="Toyoda A."/>
            <person name="Suzuki Y."/>
            <person name="Arimoto A."/>
            <person name="Ishii H."/>
            <person name="Satoh N."/>
            <person name="Nishiyama T."/>
            <person name="Hasebe M."/>
            <person name="Maruyama T."/>
            <person name="Minagawa J."/>
            <person name="Obokata J."/>
            <person name="Shigenobu S."/>
        </authorList>
    </citation>
    <scope>NUCLEOTIDE SEQUENCE [LARGE SCALE GENOMIC DNA]</scope>
</reference>
<feature type="region of interest" description="Disordered" evidence="1">
    <location>
        <begin position="115"/>
        <end position="164"/>
    </location>
</feature>
<evidence type="ECO:0000313" key="2">
    <source>
        <dbReference type="EMBL" id="GFO10264.1"/>
    </source>
</evidence>
<evidence type="ECO:0000256" key="1">
    <source>
        <dbReference type="SAM" id="MobiDB-lite"/>
    </source>
</evidence>
<accession>A0AAV4AR32</accession>
<proteinExistence type="predicted"/>
<organism evidence="2 3">
    <name type="scientific">Plakobranchus ocellatus</name>
    <dbReference type="NCBI Taxonomy" id="259542"/>
    <lineage>
        <taxon>Eukaryota</taxon>
        <taxon>Metazoa</taxon>
        <taxon>Spiralia</taxon>
        <taxon>Lophotrochozoa</taxon>
        <taxon>Mollusca</taxon>
        <taxon>Gastropoda</taxon>
        <taxon>Heterobranchia</taxon>
        <taxon>Euthyneura</taxon>
        <taxon>Panpulmonata</taxon>
        <taxon>Sacoglossa</taxon>
        <taxon>Placobranchoidea</taxon>
        <taxon>Plakobranchidae</taxon>
        <taxon>Plakobranchus</taxon>
    </lineage>
</organism>
<evidence type="ECO:0000313" key="3">
    <source>
        <dbReference type="Proteomes" id="UP000735302"/>
    </source>
</evidence>